<proteinExistence type="predicted"/>
<keyword evidence="2" id="KW-0489">Methyltransferase</keyword>
<organism evidence="2 3">
    <name type="scientific">Raineya orbicola</name>
    <dbReference type="NCBI Taxonomy" id="2016530"/>
    <lineage>
        <taxon>Bacteria</taxon>
        <taxon>Pseudomonadati</taxon>
        <taxon>Bacteroidota</taxon>
        <taxon>Cytophagia</taxon>
        <taxon>Cytophagales</taxon>
        <taxon>Raineyaceae</taxon>
        <taxon>Raineya</taxon>
    </lineage>
</organism>
<reference evidence="2 3" key="1">
    <citation type="submission" date="2017-06" db="EMBL/GenBank/DDBJ databases">
        <title>Raineya orbicola gen. nov., sp. nov. a slightly thermophilic bacterium of the phylum Bacteroidetes and the description of Raineyaceae fam. nov.</title>
        <authorList>
            <person name="Albuquerque L."/>
            <person name="Polonia A.R.M."/>
            <person name="Barroso C."/>
            <person name="Froufe H.J.C."/>
            <person name="Lage O."/>
            <person name="Lobo-Da-Cunha A."/>
            <person name="Egas C."/>
            <person name="Da Costa M.S."/>
        </authorList>
    </citation>
    <scope>NUCLEOTIDE SEQUENCE [LARGE SCALE GENOMIC DNA]</scope>
    <source>
        <strain evidence="2 3">SPSPC-11</strain>
    </source>
</reference>
<accession>A0A2N3IHN0</accession>
<name>A0A2N3IHN0_9BACT</name>
<dbReference type="AlphaFoldDB" id="A0A2N3IHN0"/>
<dbReference type="Gene3D" id="3.40.50.150">
    <property type="entry name" value="Vaccinia Virus protein VP39"/>
    <property type="match status" value="1"/>
</dbReference>
<sequence>MFSSTEITSNTIISDNPIHQRLFFAYWVASQMVNGNVLEIGCGLGRGLEVIFPKCDSYTALDKNEQLIEHLQAKYPQHRFITHYIPPLDSLEDDSFDYVLCFQVIEHISNDKLLVQEIYRVLKPQGKLILSTPNIKQSLTRNPWHIREYTAEDLEKLLHISFEKIKKQGVWGNEKVERYHEENRKAVAKWKKWDILNLEHRLPRWILQTPYNLLNRINRNRLLKNPNALAKEIDYTDYFLTENTEKALDLFFVAEK</sequence>
<dbReference type="GO" id="GO:0032259">
    <property type="term" value="P:methylation"/>
    <property type="evidence" value="ECO:0007669"/>
    <property type="project" value="UniProtKB-KW"/>
</dbReference>
<dbReference type="InterPro" id="IPR050508">
    <property type="entry name" value="Methyltransf_Superfamily"/>
</dbReference>
<dbReference type="InterPro" id="IPR029063">
    <property type="entry name" value="SAM-dependent_MTases_sf"/>
</dbReference>
<feature type="domain" description="Methyltransferase type 11" evidence="1">
    <location>
        <begin position="38"/>
        <end position="130"/>
    </location>
</feature>
<evidence type="ECO:0000313" key="3">
    <source>
        <dbReference type="Proteomes" id="UP000233387"/>
    </source>
</evidence>
<protein>
    <submittedName>
        <fullName evidence="2">Methyltransferase domain</fullName>
    </submittedName>
</protein>
<dbReference type="RefSeq" id="WP_101358406.1">
    <property type="nucleotide sequence ID" value="NZ_NKXO01000015.1"/>
</dbReference>
<comment type="caution">
    <text evidence="2">The sequence shown here is derived from an EMBL/GenBank/DDBJ whole genome shotgun (WGS) entry which is preliminary data.</text>
</comment>
<keyword evidence="2" id="KW-0808">Transferase</keyword>
<keyword evidence="3" id="KW-1185">Reference proteome</keyword>
<evidence type="ECO:0000313" key="2">
    <source>
        <dbReference type="EMBL" id="PKQ69804.1"/>
    </source>
</evidence>
<dbReference type="InterPro" id="IPR013216">
    <property type="entry name" value="Methyltransf_11"/>
</dbReference>
<dbReference type="Proteomes" id="UP000233387">
    <property type="component" value="Unassembled WGS sequence"/>
</dbReference>
<dbReference type="GO" id="GO:0008757">
    <property type="term" value="F:S-adenosylmethionine-dependent methyltransferase activity"/>
    <property type="evidence" value="ECO:0007669"/>
    <property type="project" value="InterPro"/>
</dbReference>
<evidence type="ECO:0000259" key="1">
    <source>
        <dbReference type="Pfam" id="PF08241"/>
    </source>
</evidence>
<dbReference type="EMBL" id="NKXO01000015">
    <property type="protein sequence ID" value="PKQ69804.1"/>
    <property type="molecule type" value="Genomic_DNA"/>
</dbReference>
<dbReference type="OrthoDB" id="3896938at2"/>
<dbReference type="CDD" id="cd02440">
    <property type="entry name" value="AdoMet_MTases"/>
    <property type="match status" value="1"/>
</dbReference>
<dbReference type="Pfam" id="PF08241">
    <property type="entry name" value="Methyltransf_11"/>
    <property type="match status" value="1"/>
</dbReference>
<gene>
    <name evidence="2" type="ORF">Rain11_1139</name>
</gene>
<dbReference type="PANTHER" id="PTHR42912">
    <property type="entry name" value="METHYLTRANSFERASE"/>
    <property type="match status" value="1"/>
</dbReference>
<dbReference type="SUPFAM" id="SSF53335">
    <property type="entry name" value="S-adenosyl-L-methionine-dependent methyltransferases"/>
    <property type="match status" value="1"/>
</dbReference>